<feature type="region of interest" description="Disordered" evidence="1">
    <location>
        <begin position="730"/>
        <end position="770"/>
    </location>
</feature>
<dbReference type="Pfam" id="PF02141">
    <property type="entry name" value="DENN"/>
    <property type="match status" value="1"/>
</dbReference>
<dbReference type="PANTHER" id="PTHR12296:SF21">
    <property type="entry name" value="DENN DOMAIN-CONTAINING PROTEIN 3"/>
    <property type="match status" value="1"/>
</dbReference>
<keyword evidence="4" id="KW-1185">Reference proteome</keyword>
<dbReference type="InterPro" id="IPR043153">
    <property type="entry name" value="DENN_C"/>
</dbReference>
<dbReference type="Pfam" id="PF03455">
    <property type="entry name" value="dDENN"/>
    <property type="match status" value="1"/>
</dbReference>
<dbReference type="GO" id="GO:0031410">
    <property type="term" value="C:cytoplasmic vesicle"/>
    <property type="evidence" value="ECO:0007669"/>
    <property type="project" value="TreeGrafter"/>
</dbReference>
<dbReference type="InterPro" id="IPR051696">
    <property type="entry name" value="DENN_Domain_GEFs"/>
</dbReference>
<dbReference type="InterPro" id="IPR005113">
    <property type="entry name" value="uDENN_dom"/>
</dbReference>
<feature type="compositionally biased region" description="Polar residues" evidence="1">
    <location>
        <begin position="60"/>
        <end position="94"/>
    </location>
</feature>
<dbReference type="PANTHER" id="PTHR12296">
    <property type="entry name" value="DENN DOMAIN-CONTAINING PROTEIN 4"/>
    <property type="match status" value="1"/>
</dbReference>
<feature type="domain" description="UDENN" evidence="2">
    <location>
        <begin position="242"/>
        <end position="1010"/>
    </location>
</feature>
<reference evidence="3 4" key="1">
    <citation type="submission" date="2019-04" db="EMBL/GenBank/DDBJ databases">
        <title>Comparative genomics and transcriptomics to analyze fruiting body development in filamentous ascomycetes.</title>
        <authorList>
            <consortium name="DOE Joint Genome Institute"/>
            <person name="Lutkenhaus R."/>
            <person name="Traeger S."/>
            <person name="Breuer J."/>
            <person name="Kuo A."/>
            <person name="Lipzen A."/>
            <person name="Pangilinan J."/>
            <person name="Dilworth D."/>
            <person name="Sandor L."/>
            <person name="Poggeler S."/>
            <person name="Barry K."/>
            <person name="Grigoriev I.V."/>
            <person name="Nowrousian M."/>
        </authorList>
    </citation>
    <scope>NUCLEOTIDE SEQUENCE [LARGE SCALE GENOMIC DNA]</scope>
    <source>
        <strain evidence="3 4">CBS 389.68</strain>
    </source>
</reference>
<dbReference type="InterPro" id="IPR037516">
    <property type="entry name" value="Tripartite_DENN"/>
</dbReference>
<feature type="compositionally biased region" description="Low complexity" evidence="1">
    <location>
        <begin position="739"/>
        <end position="762"/>
    </location>
</feature>
<gene>
    <name evidence="3" type="ORF">EX30DRAFT_58446</name>
</gene>
<dbReference type="OrthoDB" id="6019893at2759"/>
<evidence type="ECO:0000313" key="4">
    <source>
        <dbReference type="Proteomes" id="UP000298138"/>
    </source>
</evidence>
<dbReference type="GO" id="GO:0032483">
    <property type="term" value="P:regulation of Rab protein signal transduction"/>
    <property type="evidence" value="ECO:0007669"/>
    <property type="project" value="TreeGrafter"/>
</dbReference>
<accession>A0A4S2MV04</accession>
<dbReference type="AlphaFoldDB" id="A0A4S2MV04"/>
<dbReference type="InterPro" id="IPR005112">
    <property type="entry name" value="dDENN_dom"/>
</dbReference>
<evidence type="ECO:0000259" key="2">
    <source>
        <dbReference type="PROSITE" id="PS50211"/>
    </source>
</evidence>
<dbReference type="InterPro" id="IPR001194">
    <property type="entry name" value="cDENN_dom"/>
</dbReference>
<proteinExistence type="predicted"/>
<dbReference type="InParanoid" id="A0A4S2MV04"/>
<name>A0A4S2MV04_9PEZI</name>
<feature type="region of interest" description="Disordered" evidence="1">
    <location>
        <begin position="53"/>
        <end position="139"/>
    </location>
</feature>
<protein>
    <submittedName>
        <fullName evidence="3">DENN-domain-containing protein</fullName>
    </submittedName>
</protein>
<dbReference type="SMART" id="SM00801">
    <property type="entry name" value="dDENN"/>
    <property type="match status" value="1"/>
</dbReference>
<dbReference type="Gene3D" id="3.30.450.200">
    <property type="match status" value="1"/>
</dbReference>
<dbReference type="EMBL" id="ML220125">
    <property type="protein sequence ID" value="TGZ80381.1"/>
    <property type="molecule type" value="Genomic_DNA"/>
</dbReference>
<evidence type="ECO:0000256" key="1">
    <source>
        <dbReference type="SAM" id="MobiDB-lite"/>
    </source>
</evidence>
<feature type="compositionally biased region" description="Low complexity" evidence="1">
    <location>
        <begin position="117"/>
        <end position="136"/>
    </location>
</feature>
<dbReference type="CDD" id="cd00029">
    <property type="entry name" value="C1"/>
    <property type="match status" value="1"/>
</dbReference>
<dbReference type="Gene3D" id="3.40.50.11500">
    <property type="match status" value="1"/>
</dbReference>
<dbReference type="PROSITE" id="PS50211">
    <property type="entry name" value="DENN"/>
    <property type="match status" value="1"/>
</dbReference>
<feature type="region of interest" description="Disordered" evidence="1">
    <location>
        <begin position="1089"/>
        <end position="1114"/>
    </location>
</feature>
<organism evidence="3 4">
    <name type="scientific">Ascodesmis nigricans</name>
    <dbReference type="NCBI Taxonomy" id="341454"/>
    <lineage>
        <taxon>Eukaryota</taxon>
        <taxon>Fungi</taxon>
        <taxon>Dikarya</taxon>
        <taxon>Ascomycota</taxon>
        <taxon>Pezizomycotina</taxon>
        <taxon>Pezizomycetes</taxon>
        <taxon>Pezizales</taxon>
        <taxon>Ascodesmidaceae</taxon>
        <taxon>Ascodesmis</taxon>
    </lineage>
</organism>
<dbReference type="Proteomes" id="UP000298138">
    <property type="component" value="Unassembled WGS sequence"/>
</dbReference>
<dbReference type="Pfam" id="PF03456">
    <property type="entry name" value="uDENN"/>
    <property type="match status" value="1"/>
</dbReference>
<dbReference type="SMART" id="SM00800">
    <property type="entry name" value="uDENN"/>
    <property type="match status" value="1"/>
</dbReference>
<dbReference type="SMART" id="SM00799">
    <property type="entry name" value="DENN"/>
    <property type="match status" value="1"/>
</dbReference>
<feature type="compositionally biased region" description="Low complexity" evidence="1">
    <location>
        <begin position="817"/>
        <end position="829"/>
    </location>
</feature>
<sequence>MAPNGKLDPPLADYFWIAGIDSMSYGEWMPQDPRPNERRSFSDQLLEAIDAHEEEDDNQDLNFLSTNDASGTVPRRTSNGYSSPNGTMSPTNRLSGASAGSGGGDPLPQTSRSNTPSELVRNSSTSSNSTITESRSANGKKDFDFDKALLKFAAERDTFLEDLSFSAGTILPNKPLMHPRAQKVVSEDVPARLEKTTSIRRRISLRDLTSMRRSPSVVNRASSIRTAKRMSNYNSVIPTPQPLNPSPNMHPLKRKYEPVLLDRYPPKHLTEEINRRGTFPDYVPMFAFPNDVNIVSADERPRSTWHGFTMTSGDGAQLHGVCVVVWVPLNQQAAEHIERQCDIWRRDNMSDEERELAASLGERLAAERTKLSRLLMKLQEVSKTPALREELDDEISQTEERISLMADLLRPVRHGAASKIEGLTDGETGLWLPRAYGILGKDKSLTSFWKEWLKAVAVPMLDGAIERVPQSSPKVGIWAPLERYVVNLCAEAPCPITSKTQVEVGVRELRLYARREAQNELPDSRTTDLYPLFRSMSIPNIVTLFEFALAESRIILLSSHTSMLHLVSRALISLLYPMQWLGVYVPVLPARLLSAMEAPCPYIVGIERRYDKIELPEEDFVCVDLDADVIISSNPPTNLPRQQRRKLLSLLQAAAPLHNRYGVKIGPPEYAIETFPNDAFVSEHTSIFSPNTPMGSLTKLVNLSSASFGEAGTGGIAPRPPIFNAFLQSRAEPSRNDRPGTSGTMRGGSPPSPSSPNSYMYPTGSTMTRQDSGFTLTATLRGKRSGNFDNISRRSSSFAFERAPTLRRPSLPFTQHSSSSSIASLGSNSNSNDGHSIYNAAYPPSVFAPSTIAASTIMPSMLMEPVRNSDTQQWVEGHCMNWHSQDDSACTICTFPGGDGEGLYVCQSCPVRAHRHCAHQIILPCAAAFFPDQIRAAFVRCFASLLFTYRKFLGAPSADGKKAGKLYRFNMEGFLKSMPQENSNYIQMLEQTQMFSEFIHDRESKPATDPKIKLFDEIIQGKKNRGKTGFFSRSKPSYLQDTTEHLWRTSSAILTTYKPSQGSEGKAESRIPAKLDPILMREPRVHQGAPIIKGNPKRKPIATGGVPEVRINGQ</sequence>
<evidence type="ECO:0000313" key="3">
    <source>
        <dbReference type="EMBL" id="TGZ80381.1"/>
    </source>
</evidence>
<feature type="region of interest" description="Disordered" evidence="1">
    <location>
        <begin position="809"/>
        <end position="829"/>
    </location>
</feature>